<feature type="domain" description="ABC-type transport auxiliary lipoprotein component" evidence="1">
    <location>
        <begin position="32"/>
        <end position="188"/>
    </location>
</feature>
<dbReference type="OrthoDB" id="5372878at2"/>
<name>A0A1T4JR80_9BACT</name>
<dbReference type="PROSITE" id="PS51257">
    <property type="entry name" value="PROKAR_LIPOPROTEIN"/>
    <property type="match status" value="1"/>
</dbReference>
<reference evidence="3" key="1">
    <citation type="submission" date="2017-02" db="EMBL/GenBank/DDBJ databases">
        <authorList>
            <person name="Varghese N."/>
            <person name="Submissions S."/>
        </authorList>
    </citation>
    <scope>NUCLEOTIDE SEQUENCE [LARGE SCALE GENOMIC DNA]</scope>
    <source>
        <strain evidence="3">ATCC BAA-34</strain>
    </source>
</reference>
<evidence type="ECO:0000313" key="2">
    <source>
        <dbReference type="EMBL" id="SJZ32702.1"/>
    </source>
</evidence>
<sequence length="199" mass="21337">MSVKPLLTAMMCGLSGLFLLGGCGRSPQTTFYTLTPLVAEATTPRGASPSIAIASVTLPELVDRPQLVVPDAGTRVAILETQRWAEPLKSALPRLLAENISRLMNSDRVSAYPQHAANSAEYRLFVDIQRFEQAGNAVVVDALWEIRSAKGAKPVTGRSKLVEPVAAADYEAVVAGYSRAVATLSKEVVQSLRSLQTKE</sequence>
<dbReference type="AlphaFoldDB" id="A0A1T4JR80"/>
<dbReference type="RefSeq" id="WP_078788332.1">
    <property type="nucleotide sequence ID" value="NZ_FUWR01000001.1"/>
</dbReference>
<keyword evidence="3" id="KW-1185">Reference proteome</keyword>
<evidence type="ECO:0000259" key="1">
    <source>
        <dbReference type="Pfam" id="PF03886"/>
    </source>
</evidence>
<dbReference type="STRING" id="115783.SAMN02745119_00003"/>
<dbReference type="SUPFAM" id="SSF159594">
    <property type="entry name" value="XCC0632-like"/>
    <property type="match status" value="1"/>
</dbReference>
<dbReference type="Pfam" id="PF03886">
    <property type="entry name" value="ABC_trans_aux"/>
    <property type="match status" value="1"/>
</dbReference>
<dbReference type="InterPro" id="IPR005586">
    <property type="entry name" value="ABC_trans_aux"/>
</dbReference>
<evidence type="ECO:0000313" key="3">
    <source>
        <dbReference type="Proteomes" id="UP000190102"/>
    </source>
</evidence>
<dbReference type="Gene3D" id="3.40.50.10610">
    <property type="entry name" value="ABC-type transport auxiliary lipoprotein component"/>
    <property type="match status" value="1"/>
</dbReference>
<accession>A0A1T4JR80</accession>
<proteinExistence type="predicted"/>
<dbReference type="EMBL" id="FUWR01000001">
    <property type="protein sequence ID" value="SJZ32702.1"/>
    <property type="molecule type" value="Genomic_DNA"/>
</dbReference>
<gene>
    <name evidence="2" type="ORF">SAMN02745119_00003</name>
</gene>
<organism evidence="2 3">
    <name type="scientific">Trichlorobacter thiogenes</name>
    <dbReference type="NCBI Taxonomy" id="115783"/>
    <lineage>
        <taxon>Bacteria</taxon>
        <taxon>Pseudomonadati</taxon>
        <taxon>Thermodesulfobacteriota</taxon>
        <taxon>Desulfuromonadia</taxon>
        <taxon>Geobacterales</taxon>
        <taxon>Geobacteraceae</taxon>
        <taxon>Trichlorobacter</taxon>
    </lineage>
</organism>
<protein>
    <recommendedName>
        <fullName evidence="1">ABC-type transport auxiliary lipoprotein component domain-containing protein</fullName>
    </recommendedName>
</protein>
<dbReference type="Proteomes" id="UP000190102">
    <property type="component" value="Unassembled WGS sequence"/>
</dbReference>